<evidence type="ECO:0000256" key="20">
    <source>
        <dbReference type="SAM" id="MobiDB-lite"/>
    </source>
</evidence>
<feature type="repeat" description="WD" evidence="19">
    <location>
        <begin position="737"/>
        <end position="769"/>
    </location>
</feature>
<dbReference type="InterPro" id="IPR036028">
    <property type="entry name" value="SH3-like_dom_sf"/>
</dbReference>
<dbReference type="AlphaFoldDB" id="A0A5F8H327"/>
<dbReference type="SUPFAM" id="SSF50044">
    <property type="entry name" value="SH3-domain"/>
    <property type="match status" value="1"/>
</dbReference>
<protein>
    <recommendedName>
        <fullName evidence="17">Jouberin</fullName>
    </recommendedName>
</protein>
<dbReference type="GO" id="GO:0005912">
    <property type="term" value="C:adherens junction"/>
    <property type="evidence" value="ECO:0007669"/>
    <property type="project" value="UniProtKB-SubCell"/>
</dbReference>
<comment type="function">
    <text evidence="16">Involved in vesicle trafficking and required for ciliogenesis, formation of primary non-motile cilium, and recruitment of RAB8A to the basal body of primary cilium. Component of the tectonic-like complex, a complex localized at the transition zone of primary cilia and acting as a barrier that prevents diffusion of transmembrane proteins between the cilia and plasma membranes. Involved in neuronal differentiation. As a positive modulator of classical Wnt signaling, may play a crucial role in ciliary signaling during cerebellum embryonic development.</text>
</comment>
<dbReference type="PANTHER" id="PTHR44499:SF1">
    <property type="entry name" value="JOUBERIN"/>
    <property type="match status" value="1"/>
</dbReference>
<keyword evidence="14" id="KW-0206">Cytoskeleton</keyword>
<dbReference type="Gene3D" id="2.130.10.10">
    <property type="entry name" value="YVTN repeat-like/Quinoprotein amine dehydrogenase"/>
    <property type="match status" value="1"/>
</dbReference>
<feature type="domain" description="SH3" evidence="21">
    <location>
        <begin position="1061"/>
        <end position="1121"/>
    </location>
</feature>
<dbReference type="PROSITE" id="PS00678">
    <property type="entry name" value="WD_REPEATS_1"/>
    <property type="match status" value="1"/>
</dbReference>
<dbReference type="Gene3D" id="2.30.30.40">
    <property type="entry name" value="SH3 Domains"/>
    <property type="match status" value="1"/>
</dbReference>
<dbReference type="InterPro" id="IPR015943">
    <property type="entry name" value="WD40/YVTN_repeat-like_dom_sf"/>
</dbReference>
<keyword evidence="12" id="KW-0965">Cell junction</keyword>
<evidence type="ECO:0000256" key="18">
    <source>
        <dbReference type="PROSITE-ProRule" id="PRU00192"/>
    </source>
</evidence>
<dbReference type="FunFam" id="2.30.30.40:FF:000132">
    <property type="entry name" value="jouberin isoform X2"/>
    <property type="match status" value="1"/>
</dbReference>
<dbReference type="GeneTree" id="ENSGT00940000156509"/>
<evidence type="ECO:0000256" key="14">
    <source>
        <dbReference type="ARBA" id="ARBA00023212"/>
    </source>
</evidence>
<feature type="region of interest" description="Disordered" evidence="20">
    <location>
        <begin position="250"/>
        <end position="311"/>
    </location>
</feature>
<dbReference type="PROSITE" id="PS50294">
    <property type="entry name" value="WD_REPEATS_REGION"/>
    <property type="match status" value="2"/>
</dbReference>
<dbReference type="SUPFAM" id="SSF50978">
    <property type="entry name" value="WD40 repeat-like"/>
    <property type="match status" value="1"/>
</dbReference>
<dbReference type="PANTHER" id="PTHR44499">
    <property type="entry name" value="JOUBERIN"/>
    <property type="match status" value="1"/>
</dbReference>
<dbReference type="Bgee" id="ENSMODG00000017476">
    <property type="expression patterns" value="Expressed in spermatocyte and 21 other cell types or tissues"/>
</dbReference>
<feature type="repeat" description="WD" evidence="19">
    <location>
        <begin position="647"/>
        <end position="688"/>
    </location>
</feature>
<dbReference type="OMA" id="KSVIPEW"/>
<keyword evidence="4 18" id="KW-0728">SH3 domain</keyword>
<feature type="region of interest" description="Disordered" evidence="20">
    <location>
        <begin position="56"/>
        <end position="88"/>
    </location>
</feature>
<dbReference type="InterPro" id="IPR035832">
    <property type="entry name" value="AHI1_SH3"/>
</dbReference>
<dbReference type="FunFam" id="2.130.10.10:FF:000112">
    <property type="entry name" value="jouberin isoform X2"/>
    <property type="match status" value="1"/>
</dbReference>
<evidence type="ECO:0000256" key="13">
    <source>
        <dbReference type="ARBA" id="ARBA00023069"/>
    </source>
</evidence>
<evidence type="ECO:0000259" key="21">
    <source>
        <dbReference type="PROSITE" id="PS50002"/>
    </source>
</evidence>
<evidence type="ECO:0000256" key="9">
    <source>
        <dbReference type="ARBA" id="ARBA00022737"/>
    </source>
</evidence>
<dbReference type="InterPro" id="IPR001452">
    <property type="entry name" value="SH3_domain"/>
</dbReference>
<dbReference type="GO" id="GO:0005814">
    <property type="term" value="C:centriole"/>
    <property type="evidence" value="ECO:0007669"/>
    <property type="project" value="UniProtKB-SubCell"/>
</dbReference>
<evidence type="ECO:0000256" key="6">
    <source>
        <dbReference type="ARBA" id="ARBA00022490"/>
    </source>
</evidence>
<evidence type="ECO:0000256" key="10">
    <source>
        <dbReference type="ARBA" id="ARBA00022782"/>
    </source>
</evidence>
<dbReference type="GO" id="GO:0044458">
    <property type="term" value="P:motile cilium assembly"/>
    <property type="evidence" value="ECO:0000318"/>
    <property type="project" value="GO_Central"/>
</dbReference>
<feature type="compositionally biased region" description="Basic and acidic residues" evidence="20">
    <location>
        <begin position="1162"/>
        <end position="1171"/>
    </location>
</feature>
<feature type="compositionally biased region" description="Basic and acidic residues" evidence="20">
    <location>
        <begin position="157"/>
        <end position="173"/>
    </location>
</feature>
<dbReference type="STRING" id="13616.ENSMODP00000054228"/>
<dbReference type="KEGG" id="mdo:100617670"/>
<dbReference type="Pfam" id="PF00400">
    <property type="entry name" value="WD40"/>
    <property type="match status" value="4"/>
</dbReference>
<feature type="repeat" description="WD" evidence="19">
    <location>
        <begin position="690"/>
        <end position="725"/>
    </location>
</feature>
<evidence type="ECO:0000313" key="22">
    <source>
        <dbReference type="Ensembl" id="ENSMODP00000054228.1"/>
    </source>
</evidence>
<evidence type="ECO:0000256" key="15">
    <source>
        <dbReference type="ARBA" id="ARBA00023273"/>
    </source>
</evidence>
<dbReference type="Proteomes" id="UP000002280">
    <property type="component" value="Chromosome 2"/>
</dbReference>
<dbReference type="OrthoDB" id="2096344at2759"/>
<evidence type="ECO:0000256" key="4">
    <source>
        <dbReference type="ARBA" id="ARBA00022443"/>
    </source>
</evidence>
<feature type="compositionally biased region" description="Polar residues" evidence="20">
    <location>
        <begin position="64"/>
        <end position="73"/>
    </location>
</feature>
<keyword evidence="8 19" id="KW-0853">WD repeat</keyword>
<evidence type="ECO:0000256" key="19">
    <source>
        <dbReference type="PROSITE-ProRule" id="PRU00221"/>
    </source>
</evidence>
<dbReference type="SMART" id="SM00320">
    <property type="entry name" value="WD40"/>
    <property type="match status" value="7"/>
</dbReference>
<name>A0A5F8H327_MONDO</name>
<dbReference type="SMART" id="SM00326">
    <property type="entry name" value="SH3"/>
    <property type="match status" value="1"/>
</dbReference>
<dbReference type="Ensembl" id="ENSMODT00000083041.1">
    <property type="protein sequence ID" value="ENSMODP00000054228.1"/>
    <property type="gene ID" value="ENSMODG00000017476.4"/>
</dbReference>
<feature type="compositionally biased region" description="Basic residues" evidence="20">
    <location>
        <begin position="296"/>
        <end position="306"/>
    </location>
</feature>
<dbReference type="CDD" id="cd11812">
    <property type="entry name" value="SH3_AHI-1"/>
    <property type="match status" value="1"/>
</dbReference>
<reference evidence="22 23" key="1">
    <citation type="journal article" date="2007" name="Nature">
        <title>Genome of the marsupial Monodelphis domestica reveals innovation in non-coding sequences.</title>
        <authorList>
            <person name="Mikkelsen T.S."/>
            <person name="Wakefield M.J."/>
            <person name="Aken B."/>
            <person name="Amemiya C.T."/>
            <person name="Chang J.L."/>
            <person name="Duke S."/>
            <person name="Garber M."/>
            <person name="Gentles A.J."/>
            <person name="Goodstadt L."/>
            <person name="Heger A."/>
            <person name="Jurka J."/>
            <person name="Kamal M."/>
            <person name="Mauceli E."/>
            <person name="Searle S.M."/>
            <person name="Sharpe T."/>
            <person name="Baker M.L."/>
            <person name="Batzer M.A."/>
            <person name="Benos P.V."/>
            <person name="Belov K."/>
            <person name="Clamp M."/>
            <person name="Cook A."/>
            <person name="Cuff J."/>
            <person name="Das R."/>
            <person name="Davidow L."/>
            <person name="Deakin J.E."/>
            <person name="Fazzari M.J."/>
            <person name="Glass J.L."/>
            <person name="Grabherr M."/>
            <person name="Greally J.M."/>
            <person name="Gu W."/>
            <person name="Hore T.A."/>
            <person name="Huttley G.A."/>
            <person name="Kleber M."/>
            <person name="Jirtle R.L."/>
            <person name="Koina E."/>
            <person name="Lee J.T."/>
            <person name="Mahony S."/>
            <person name="Marra M.A."/>
            <person name="Miller R.D."/>
            <person name="Nicholls R.D."/>
            <person name="Oda M."/>
            <person name="Papenfuss A.T."/>
            <person name="Parra Z.E."/>
            <person name="Pollock D.D."/>
            <person name="Ray D.A."/>
            <person name="Schein J.E."/>
            <person name="Speed T.P."/>
            <person name="Thompson K."/>
            <person name="VandeBerg J.L."/>
            <person name="Wade C.M."/>
            <person name="Walker J.A."/>
            <person name="Waters P.D."/>
            <person name="Webber C."/>
            <person name="Weidman J.R."/>
            <person name="Xie X."/>
            <person name="Zody M.C."/>
            <person name="Baldwin J."/>
            <person name="Abdouelleil A."/>
            <person name="Abdulkadir J."/>
            <person name="Abebe A."/>
            <person name="Abera B."/>
            <person name="Abreu J."/>
            <person name="Acer S.C."/>
            <person name="Aftuck L."/>
            <person name="Alexander A."/>
            <person name="An P."/>
            <person name="Anderson E."/>
            <person name="Anderson S."/>
            <person name="Arachi H."/>
            <person name="Azer M."/>
            <person name="Bachantsang P."/>
            <person name="Barry A."/>
            <person name="Bayul T."/>
            <person name="Berlin A."/>
            <person name="Bessette D."/>
            <person name="Bloom T."/>
            <person name="Bloom T."/>
            <person name="Boguslavskiy L."/>
            <person name="Bonnet C."/>
            <person name="Boukhgalter B."/>
            <person name="Bourzgui I."/>
            <person name="Brown A."/>
            <person name="Cahill P."/>
            <person name="Channer S."/>
            <person name="Cheshatsang Y."/>
            <person name="Chuda L."/>
            <person name="Citroen M."/>
            <person name="Collymore A."/>
            <person name="Cooke P."/>
            <person name="Costello M."/>
            <person name="D'Aco K."/>
            <person name="Daza R."/>
            <person name="De Haan G."/>
            <person name="DeGray S."/>
            <person name="DeMaso C."/>
            <person name="Dhargay N."/>
            <person name="Dooley K."/>
            <person name="Dooley E."/>
            <person name="Doricent M."/>
            <person name="Dorje P."/>
            <person name="Dorjee K."/>
            <person name="Dupes A."/>
            <person name="Elong R."/>
            <person name="Falk J."/>
            <person name="Farina A."/>
            <person name="Faro S."/>
            <person name="Ferguson D."/>
            <person name="Fisher S."/>
            <person name="Foley C.D."/>
            <person name="Franke A."/>
            <person name="Friedrich D."/>
            <person name="Gadbois L."/>
            <person name="Gearin G."/>
            <person name="Gearin C.R."/>
            <person name="Giannoukos G."/>
            <person name="Goode T."/>
            <person name="Graham J."/>
            <person name="Grandbois E."/>
            <person name="Grewal S."/>
            <person name="Gyaltsen K."/>
            <person name="Hafez N."/>
            <person name="Hagos B."/>
            <person name="Hall J."/>
            <person name="Henson C."/>
            <person name="Hollinger A."/>
            <person name="Honan T."/>
            <person name="Huard M.D."/>
            <person name="Hughes L."/>
            <person name="Hurhula B."/>
            <person name="Husby M.E."/>
            <person name="Kamat A."/>
            <person name="Kanga B."/>
            <person name="Kashin S."/>
            <person name="Khazanovich D."/>
            <person name="Kisner P."/>
            <person name="Lance K."/>
            <person name="Lara M."/>
            <person name="Lee W."/>
            <person name="Lennon N."/>
            <person name="Letendre F."/>
            <person name="LeVine R."/>
            <person name="Lipovsky A."/>
            <person name="Liu X."/>
            <person name="Liu J."/>
            <person name="Liu S."/>
            <person name="Lokyitsang T."/>
            <person name="Lokyitsang Y."/>
            <person name="Lubonja R."/>
            <person name="Lui A."/>
            <person name="MacDonald P."/>
            <person name="Magnisalis V."/>
            <person name="Maru K."/>
            <person name="Matthews C."/>
            <person name="McCusker W."/>
            <person name="McDonough S."/>
            <person name="Mehta T."/>
            <person name="Meldrim J."/>
            <person name="Meneus L."/>
            <person name="Mihai O."/>
            <person name="Mihalev A."/>
            <person name="Mihova T."/>
            <person name="Mittelman R."/>
            <person name="Mlenga V."/>
            <person name="Montmayeur A."/>
            <person name="Mulrain L."/>
            <person name="Navidi A."/>
            <person name="Naylor J."/>
            <person name="Negash T."/>
            <person name="Nguyen T."/>
            <person name="Nguyen N."/>
            <person name="Nicol R."/>
            <person name="Norbu C."/>
            <person name="Norbu N."/>
            <person name="Novod N."/>
            <person name="O'Neill B."/>
            <person name="Osman S."/>
            <person name="Markiewicz E."/>
            <person name="Oyono O.L."/>
            <person name="Patti C."/>
            <person name="Phunkhang P."/>
            <person name="Pierre F."/>
            <person name="Priest M."/>
            <person name="Raghuraman S."/>
            <person name="Rege F."/>
            <person name="Reyes R."/>
            <person name="Rise C."/>
            <person name="Rogov P."/>
            <person name="Ross K."/>
            <person name="Ryan E."/>
            <person name="Settipalli S."/>
            <person name="Shea T."/>
            <person name="Sherpa N."/>
            <person name="Shi L."/>
            <person name="Shih D."/>
            <person name="Sparrow T."/>
            <person name="Spaulding J."/>
            <person name="Stalker J."/>
            <person name="Stange-Thomann N."/>
            <person name="Stavropoulos S."/>
            <person name="Stone C."/>
            <person name="Strader C."/>
            <person name="Tesfaye S."/>
            <person name="Thomson T."/>
            <person name="Thoulutsang Y."/>
            <person name="Thoulutsang D."/>
            <person name="Topham K."/>
            <person name="Topping I."/>
            <person name="Tsamla T."/>
            <person name="Vassiliev H."/>
            <person name="Vo A."/>
            <person name="Wangchuk T."/>
            <person name="Wangdi T."/>
            <person name="Weiand M."/>
            <person name="Wilkinson J."/>
            <person name="Wilson A."/>
            <person name="Yadav S."/>
            <person name="Young G."/>
            <person name="Yu Q."/>
            <person name="Zembek L."/>
            <person name="Zhong D."/>
            <person name="Zimmer A."/>
            <person name="Zwirko Z."/>
            <person name="Jaffe D.B."/>
            <person name="Alvarez P."/>
            <person name="Brockman W."/>
            <person name="Butler J."/>
            <person name="Chin C."/>
            <person name="Gnerre S."/>
            <person name="MacCallum I."/>
            <person name="Graves J.A."/>
            <person name="Ponting C.P."/>
            <person name="Breen M."/>
            <person name="Samollow P.B."/>
            <person name="Lander E.S."/>
            <person name="Lindblad-Toh K."/>
        </authorList>
    </citation>
    <scope>NUCLEOTIDE SEQUENCE [LARGE SCALE GENOMIC DNA]</scope>
</reference>
<reference evidence="22" key="3">
    <citation type="submission" date="2025-09" db="UniProtKB">
        <authorList>
            <consortium name="Ensembl"/>
        </authorList>
    </citation>
    <scope>IDENTIFICATION</scope>
</reference>
<evidence type="ECO:0000256" key="8">
    <source>
        <dbReference type="ARBA" id="ARBA00022574"/>
    </source>
</evidence>
<evidence type="ECO:0000313" key="23">
    <source>
        <dbReference type="Proteomes" id="UP000002280"/>
    </source>
</evidence>
<reference evidence="22" key="2">
    <citation type="submission" date="2025-08" db="UniProtKB">
        <authorList>
            <consortium name="Ensembl"/>
        </authorList>
    </citation>
    <scope>IDENTIFICATION</scope>
</reference>
<dbReference type="FunCoup" id="A0A5F8H327">
    <property type="interactions" value="239"/>
</dbReference>
<dbReference type="InterPro" id="IPR036322">
    <property type="entry name" value="WD40_repeat_dom_sf"/>
</dbReference>
<gene>
    <name evidence="22" type="primary">AHI1</name>
</gene>
<dbReference type="PROSITE" id="PS50002">
    <property type="entry name" value="SH3"/>
    <property type="match status" value="1"/>
</dbReference>
<evidence type="ECO:0000256" key="3">
    <source>
        <dbReference type="ARBA" id="ARBA00004536"/>
    </source>
</evidence>
<dbReference type="GO" id="GO:0036064">
    <property type="term" value="C:ciliary basal body"/>
    <property type="evidence" value="ECO:0000318"/>
    <property type="project" value="GO_Central"/>
</dbReference>
<dbReference type="GO" id="GO:0042802">
    <property type="term" value="F:identical protein binding"/>
    <property type="evidence" value="ECO:0007669"/>
    <property type="project" value="Ensembl"/>
</dbReference>
<evidence type="ECO:0000256" key="16">
    <source>
        <dbReference type="ARBA" id="ARBA00058395"/>
    </source>
</evidence>
<keyword evidence="7" id="KW-0597">Phosphoprotein</keyword>
<dbReference type="PRINTS" id="PR00452">
    <property type="entry name" value="SH3DOMAIN"/>
</dbReference>
<organism evidence="22 23">
    <name type="scientific">Monodelphis domestica</name>
    <name type="common">Gray short-tailed opossum</name>
    <dbReference type="NCBI Taxonomy" id="13616"/>
    <lineage>
        <taxon>Eukaryota</taxon>
        <taxon>Metazoa</taxon>
        <taxon>Chordata</taxon>
        <taxon>Craniata</taxon>
        <taxon>Vertebrata</taxon>
        <taxon>Euteleostomi</taxon>
        <taxon>Mammalia</taxon>
        <taxon>Metatheria</taxon>
        <taxon>Didelphimorphia</taxon>
        <taxon>Didelphidae</taxon>
        <taxon>Monodelphis</taxon>
    </lineage>
</organism>
<keyword evidence="15" id="KW-0966">Cell projection</keyword>
<dbReference type="Pfam" id="PF00018">
    <property type="entry name" value="SH3_1"/>
    <property type="match status" value="1"/>
</dbReference>
<evidence type="ECO:0000256" key="7">
    <source>
        <dbReference type="ARBA" id="ARBA00022553"/>
    </source>
</evidence>
<dbReference type="RefSeq" id="XP_007484656.1">
    <property type="nucleotide sequence ID" value="XM_007484594.3"/>
</dbReference>
<keyword evidence="9" id="KW-0677">Repeat</keyword>
<keyword evidence="5" id="KW-0217">Developmental protein</keyword>
<sequence length="1237" mass="140853">MPTVESEAKAKTKVRFEELFRSHADLIADKKKHKKKAINSEENILLDTWKSNHDLAKETKSEETIINSTYNSEKSPRSTKIKQKDRGSIDEKISNDYFAIDENQQLKPNKKKKKSVLQEQSNKEENAEEVEPGSIERKINHSLRKTKNKSQSGVSRQRNEKIKNDLNEARETTELDDEEQLIQAYELQVAEEAANAIKKKIRMKLKEQMSHLLSENQNHEEILNNEVGKNKKKKKVPVMLETEISVASLSEQQHNVDEEKIKKKNTSDEVLSSDFNQKNEIKADQTVEENVEQPKAKTRKTKKKPRAVSEDNEEIDIDNVQEGMSLEVSSQPNSGFDDALVLGVYVHRADRLRTDFLISHPMVKIHVIDQNTGLYVKKEHSNRAVSSFYEQERVENVLPIMTQPYDFKHFKSRLPEWEEQIVFNERFSYFLQESEESPKVILFFEILDFLSMDEAKANSEVQVQERGFRKIAWAFLKLVGANGILNINGKLRLQLYCPPPRIRSQLNMVEVFEWWSKCPRIRYPSTLYVTIKGLKLPDHVDPSFRSMMALQQEQGSTSYCELQKETSKRSNEPVPEDQKELIKWSRLPGQVCRIPNKHLFSLHSGERGCFRVNFSQNGRMLAAACAGHDGYPVILYEIPSGQYLKELCGHLNIVYDLCWAKDDQHLLTASSDSTVRMWKIENQGTAAVKVFPHPSFVYTAKFHPVADYLVVTGCYDSVIRVWNVKVKEVHGQLLQEFDGHQSFINSLCFDTEGLHMFSGDSSGLIIVWNTWVKENDDHPVRLWNINKEIRENDIKGIPISHLQVHPNGRRLLIHAKDSTLRIMDLRILATRKYVGAANYREKIHSTLTPCGTFLFSGSEDGIAYVWNPETGDQVAMYSDLSFTSPLRDTAFHPHEHMVAFCAFGQNEPILVYIYDYKVAQQEAEMVKDFNGSLASTGVHRNPLIFSTNSLMQETSTSGPDQFINAARVSMRMQKVRQKLDSVTASSNLMLPAPSLFSPHSKFRLSNTMGTHLIPQHPFTTQCGGFSPVGKSSTRIQSSTLQMNGDSPITLPKWIQSDSSLLDPETVVVLYDYTAHRSDELTIHRSDIIQVLYKDNDNWWFGSLANGQQGYFPANYVAGEKQHEAQASEVIQGSSSYISAKQTEEEKKSPTPQEMSEVLSKSQDLKLSDTHLDSPAIQGLRKKKTRLQKNETAVSRVNEGAPHPSEIPDARAQGEAQSGLVVLKAEAKNSPRRTLIPS</sequence>
<dbReference type="InterPro" id="IPR052803">
    <property type="entry name" value="Cilium-Associated_Jouberin"/>
</dbReference>
<dbReference type="RefSeq" id="XP_007484657.1">
    <property type="nucleotide sequence ID" value="XM_007484595.3"/>
</dbReference>
<dbReference type="CTD" id="54806"/>
<feature type="compositionally biased region" description="Basic and acidic residues" evidence="20">
    <location>
        <begin position="254"/>
        <end position="267"/>
    </location>
</feature>
<dbReference type="InterPro" id="IPR019775">
    <property type="entry name" value="WD40_repeat_CS"/>
</dbReference>
<keyword evidence="10" id="KW-0221">Differentiation</keyword>
<dbReference type="GO" id="GO:0005813">
    <property type="term" value="C:centrosome"/>
    <property type="evidence" value="ECO:0007669"/>
    <property type="project" value="Ensembl"/>
</dbReference>
<keyword evidence="11" id="KW-0970">Cilium biogenesis/degradation</keyword>
<dbReference type="GO" id="GO:0030154">
    <property type="term" value="P:cell differentiation"/>
    <property type="evidence" value="ECO:0007669"/>
    <property type="project" value="UniProtKB-KW"/>
</dbReference>
<feature type="region of interest" description="Disordered" evidence="20">
    <location>
        <begin position="1161"/>
        <end position="1237"/>
    </location>
</feature>
<feature type="region of interest" description="Disordered" evidence="20">
    <location>
        <begin position="100"/>
        <end position="175"/>
    </location>
</feature>
<evidence type="ECO:0000256" key="17">
    <source>
        <dbReference type="ARBA" id="ARBA00071144"/>
    </source>
</evidence>
<evidence type="ECO:0000256" key="11">
    <source>
        <dbReference type="ARBA" id="ARBA00022794"/>
    </source>
</evidence>
<dbReference type="InParanoid" id="A0A5F8H327"/>
<proteinExistence type="predicted"/>
<dbReference type="InterPro" id="IPR001680">
    <property type="entry name" value="WD40_rpt"/>
</dbReference>
<evidence type="ECO:0000256" key="12">
    <source>
        <dbReference type="ARBA" id="ARBA00022949"/>
    </source>
</evidence>
<keyword evidence="23" id="KW-1185">Reference proteome</keyword>
<evidence type="ECO:0000256" key="2">
    <source>
        <dbReference type="ARBA" id="ARBA00004120"/>
    </source>
</evidence>
<comment type="subcellular location">
    <subcellularLocation>
        <location evidence="3">Cell junction</location>
        <location evidence="3">Adherens junction</location>
    </subcellularLocation>
    <subcellularLocation>
        <location evidence="2">Cytoplasm</location>
        <location evidence="2">Cytoskeleton</location>
        <location evidence="2">Cilium basal body</location>
    </subcellularLocation>
    <subcellularLocation>
        <location evidence="1">Cytoplasm</location>
        <location evidence="1">Cytoskeleton</location>
        <location evidence="1">Microtubule organizing center</location>
        <location evidence="1">Centrosome</location>
        <location evidence="1">Centriole</location>
    </subcellularLocation>
</comment>
<evidence type="ECO:0000256" key="5">
    <source>
        <dbReference type="ARBA" id="ARBA00022473"/>
    </source>
</evidence>
<dbReference type="PROSITE" id="PS50082">
    <property type="entry name" value="WD_REPEATS_2"/>
    <property type="match status" value="3"/>
</dbReference>
<evidence type="ECO:0000256" key="1">
    <source>
        <dbReference type="ARBA" id="ARBA00004114"/>
    </source>
</evidence>
<keyword evidence="13" id="KW-0969">Cilium</keyword>
<accession>A0A5F8H327</accession>
<dbReference type="GeneID" id="100617670"/>
<keyword evidence="6" id="KW-0963">Cytoplasm</keyword>